<keyword evidence="2" id="KW-0964">Secreted</keyword>
<reference evidence="4 5" key="1">
    <citation type="submission" date="2016-10" db="EMBL/GenBank/DDBJ databases">
        <authorList>
            <person name="de Groot N.N."/>
        </authorList>
    </citation>
    <scope>NUCLEOTIDE SEQUENCE [LARGE SCALE GENOMIC DNA]</scope>
    <source>
        <strain evidence="4 5">DSM 25294</strain>
    </source>
</reference>
<accession>A0A1G8YJM9</accession>
<organism evidence="4 5">
    <name type="scientific">Aliiruegeria lutimaris</name>
    <dbReference type="NCBI Taxonomy" id="571298"/>
    <lineage>
        <taxon>Bacteria</taxon>
        <taxon>Pseudomonadati</taxon>
        <taxon>Pseudomonadota</taxon>
        <taxon>Alphaproteobacteria</taxon>
        <taxon>Rhodobacterales</taxon>
        <taxon>Roseobacteraceae</taxon>
        <taxon>Aliiruegeria</taxon>
    </lineage>
</organism>
<evidence type="ECO:0000259" key="3">
    <source>
        <dbReference type="Pfam" id="PF13403"/>
    </source>
</evidence>
<feature type="domain" description="Hedgehog/Intein (Hint)" evidence="3">
    <location>
        <begin position="616"/>
        <end position="757"/>
    </location>
</feature>
<dbReference type="InterPro" id="IPR011049">
    <property type="entry name" value="Serralysin-like_metalloprot_C"/>
</dbReference>
<dbReference type="InterPro" id="IPR028992">
    <property type="entry name" value="Hedgehog/Intein_dom"/>
</dbReference>
<gene>
    <name evidence="4" type="ORF">SAMN04488026_102937</name>
</gene>
<dbReference type="Proteomes" id="UP000199382">
    <property type="component" value="Unassembled WGS sequence"/>
</dbReference>
<dbReference type="InterPro" id="IPR001343">
    <property type="entry name" value="Hemolysn_Ca-bd"/>
</dbReference>
<dbReference type="PROSITE" id="PS00330">
    <property type="entry name" value="HEMOLYSIN_CALCIUM"/>
    <property type="match status" value="5"/>
</dbReference>
<comment type="subcellular location">
    <subcellularLocation>
        <location evidence="1">Secreted</location>
    </subcellularLocation>
</comment>
<keyword evidence="5" id="KW-1185">Reference proteome</keyword>
<dbReference type="STRING" id="571298.SAMN04488026_102937"/>
<name>A0A1G8YJM9_9RHOB</name>
<evidence type="ECO:0000313" key="5">
    <source>
        <dbReference type="Proteomes" id="UP000199382"/>
    </source>
</evidence>
<evidence type="ECO:0000256" key="2">
    <source>
        <dbReference type="ARBA" id="ARBA00022525"/>
    </source>
</evidence>
<sequence>MTQFVLGGYGAGQLSSSSETGMINVSDMVTLDSSWDASTDLLQIVIEDDDPTLSGDSSFNELGNDCSQYAVITDTSGNVVAEGQAYLENYAVLTDGNGNAFSIYALEIEGGFGAVISVPELVPGVSYYTASINDITDLNDPDYAEFALAPSYDPDLAQVYTGSAYDDTITAGDGDDSIYSGAGSDIIEGGAGNDYIEYGTGGDTVDGGDGDDIIDDRPGIQEGDYVDVLSGGAGNDTIYAGGGADLIDGGTGNDCLFGEAGNDTIAGGYGDDFIGGGDGDDLIDGEEGADFILGGSGADIVQGGDGNDTIYFETGGECSTDGDEVHGGAGDDFIDDAAGVQTYDFDDRLFGDAGNDTIFGGGGDDEIHGGEDDDYLDGESGDDQIWGDAGSDTILGGAGNDSLYGGDDQDSFIVGENWGNDTVDGGAGGIDFDTLDFSNATAAISVTFDGTESGSATDGTNTVSFSEIEAITGGTGDDIIDASADASGLALEGGSGNDWISGGGGDDTITGGTGDDTIQTDTGQDTIVLADGFGNDTITDWDFSDSNEDGFSDDRLDVSNMTNLDGAPLTGYDVSVSEDASGNAVLTFPHGDTLTLTGVDVSAVDSAAKLYSMGIPCYCAGTRIMTPTGERAIEDLRAGDMVSTIEAGPQPVLWIGRRTVSLAEMLAKPKLAPIRIADRVLGNEGDLLVSSQHGMVVPHPENAGEKVLARATHLERHADDRIRREEPNGPITYIHLLFETHVTVLANGATGESFYPGLFAVAGLDRIQRKDLFTRFPKLQILMHVEKGPAAQEAAKVVYGPQVLPFPSNKMIETHIATLLGAFQASPLAGHIQRSSYREDATWSGESRRMPVSGMLSA</sequence>
<dbReference type="EMBL" id="FNEK01000029">
    <property type="protein sequence ID" value="SDK02961.1"/>
    <property type="molecule type" value="Genomic_DNA"/>
</dbReference>
<evidence type="ECO:0000313" key="4">
    <source>
        <dbReference type="EMBL" id="SDK02961.1"/>
    </source>
</evidence>
<evidence type="ECO:0000256" key="1">
    <source>
        <dbReference type="ARBA" id="ARBA00004613"/>
    </source>
</evidence>
<dbReference type="RefSeq" id="WP_093157418.1">
    <property type="nucleotide sequence ID" value="NZ_FNEK01000029.1"/>
</dbReference>
<dbReference type="Pfam" id="PF00353">
    <property type="entry name" value="HemolysinCabind"/>
    <property type="match status" value="9"/>
</dbReference>
<dbReference type="Gene3D" id="2.150.10.10">
    <property type="entry name" value="Serralysin-like metalloprotease, C-terminal"/>
    <property type="match status" value="4"/>
</dbReference>
<dbReference type="PRINTS" id="PR00313">
    <property type="entry name" value="CABNDNGRPT"/>
</dbReference>
<proteinExistence type="predicted"/>
<dbReference type="AlphaFoldDB" id="A0A1G8YJM9"/>
<dbReference type="Pfam" id="PF13403">
    <property type="entry name" value="Hint_2"/>
    <property type="match status" value="1"/>
</dbReference>
<dbReference type="GO" id="GO:0005509">
    <property type="term" value="F:calcium ion binding"/>
    <property type="evidence" value="ECO:0007669"/>
    <property type="project" value="InterPro"/>
</dbReference>
<dbReference type="PANTHER" id="PTHR38340:SF1">
    <property type="entry name" value="S-LAYER PROTEIN"/>
    <property type="match status" value="1"/>
</dbReference>
<dbReference type="GO" id="GO:0005576">
    <property type="term" value="C:extracellular region"/>
    <property type="evidence" value="ECO:0007669"/>
    <property type="project" value="UniProtKB-SubCell"/>
</dbReference>
<dbReference type="OrthoDB" id="6305173at2"/>
<dbReference type="PANTHER" id="PTHR38340">
    <property type="entry name" value="S-LAYER PROTEIN"/>
    <property type="match status" value="1"/>
</dbReference>
<dbReference type="InterPro" id="IPR050557">
    <property type="entry name" value="RTX_toxin/Mannuronan_C5-epim"/>
</dbReference>
<dbReference type="SUPFAM" id="SSF51120">
    <property type="entry name" value="beta-Roll"/>
    <property type="match status" value="4"/>
</dbReference>
<protein>
    <submittedName>
        <fullName evidence="4">Ca2+-binding protein, RTX toxin-related</fullName>
    </submittedName>
</protein>
<dbReference type="SUPFAM" id="SSF51294">
    <property type="entry name" value="Hedgehog/intein (Hint) domain"/>
    <property type="match status" value="1"/>
</dbReference>
<dbReference type="InterPro" id="IPR036844">
    <property type="entry name" value="Hint_dom_sf"/>
</dbReference>
<dbReference type="InterPro" id="IPR018511">
    <property type="entry name" value="Hemolysin-typ_Ca-bd_CS"/>
</dbReference>